<feature type="domain" description="Peptidase C1A papain C-terminal" evidence="2">
    <location>
        <begin position="47"/>
        <end position="90"/>
    </location>
</feature>
<dbReference type="EMBL" id="JACEFF010000112">
    <property type="protein sequence ID" value="KAH9643823.1"/>
    <property type="molecule type" value="Genomic_DNA"/>
</dbReference>
<evidence type="ECO:0000256" key="1">
    <source>
        <dbReference type="ARBA" id="ARBA00008455"/>
    </source>
</evidence>
<dbReference type="AlphaFoldDB" id="A0A922MVP2"/>
<protein>
    <recommendedName>
        <fullName evidence="2">Peptidase C1A papain C-terminal domain-containing protein</fullName>
    </recommendedName>
</protein>
<evidence type="ECO:0000313" key="4">
    <source>
        <dbReference type="Proteomes" id="UP000814243"/>
    </source>
</evidence>
<dbReference type="GO" id="GO:0008234">
    <property type="term" value="F:cysteine-type peptidase activity"/>
    <property type="evidence" value="ECO:0007669"/>
    <property type="project" value="InterPro"/>
</dbReference>
<comment type="caution">
    <text evidence="3">The sequence shown here is derived from an EMBL/GenBank/DDBJ whole genome shotgun (WGS) entry which is preliminary data.</text>
</comment>
<dbReference type="Gene3D" id="3.90.70.10">
    <property type="entry name" value="Cysteine proteinases"/>
    <property type="match status" value="1"/>
</dbReference>
<dbReference type="SUPFAM" id="SSF54001">
    <property type="entry name" value="Cysteine proteinases"/>
    <property type="match status" value="1"/>
</dbReference>
<evidence type="ECO:0000313" key="3">
    <source>
        <dbReference type="EMBL" id="KAH9643823.1"/>
    </source>
</evidence>
<comment type="similarity">
    <text evidence="1">Belongs to the peptidase C1 family.</text>
</comment>
<dbReference type="InterPro" id="IPR000668">
    <property type="entry name" value="Peptidase_C1A_C"/>
</dbReference>
<organism evidence="3 4">
    <name type="scientific">Spodoptera exigua</name>
    <name type="common">Beet armyworm</name>
    <name type="synonym">Noctua fulgens</name>
    <dbReference type="NCBI Taxonomy" id="7107"/>
    <lineage>
        <taxon>Eukaryota</taxon>
        <taxon>Metazoa</taxon>
        <taxon>Ecdysozoa</taxon>
        <taxon>Arthropoda</taxon>
        <taxon>Hexapoda</taxon>
        <taxon>Insecta</taxon>
        <taxon>Pterygota</taxon>
        <taxon>Neoptera</taxon>
        <taxon>Endopterygota</taxon>
        <taxon>Lepidoptera</taxon>
        <taxon>Glossata</taxon>
        <taxon>Ditrysia</taxon>
        <taxon>Noctuoidea</taxon>
        <taxon>Noctuidae</taxon>
        <taxon>Amphipyrinae</taxon>
        <taxon>Spodoptera</taxon>
    </lineage>
</organism>
<dbReference type="Pfam" id="PF00112">
    <property type="entry name" value="Peptidase_C1"/>
    <property type="match status" value="1"/>
</dbReference>
<sequence length="152" mass="17335">MSKQEFAKRMLLKPVKQTPCVSENIDCITNERRPLKKDGLLIADQDAPENFDWRNTKGVIKEVMNQRLCMGCWAFSIVGAIESMSVIQKIDNEHRSIQMPFVTDQHDLDENIMVRQVANHGPLVVAVDATNWQNYIGGVIQRACWYVSSILT</sequence>
<accession>A0A922MVP2</accession>
<proteinExistence type="inferred from homology"/>
<dbReference type="InterPro" id="IPR038765">
    <property type="entry name" value="Papain-like_cys_pep_sf"/>
</dbReference>
<gene>
    <name evidence="3" type="ORF">HF086_002321</name>
</gene>
<dbReference type="PANTHER" id="PTHR12411">
    <property type="entry name" value="CYSTEINE PROTEASE FAMILY C1-RELATED"/>
    <property type="match status" value="1"/>
</dbReference>
<dbReference type="InterPro" id="IPR013128">
    <property type="entry name" value="Peptidase_C1A"/>
</dbReference>
<reference evidence="3" key="1">
    <citation type="journal article" date="2021" name="G3 (Bethesda)">
        <title>Genome and transcriptome analysis of the beet armyworm Spodoptera exigua reveals targets for pest control. .</title>
        <authorList>
            <person name="Simon S."/>
            <person name="Breeschoten T."/>
            <person name="Jansen H.J."/>
            <person name="Dirks R.P."/>
            <person name="Schranz M.E."/>
            <person name="Ros V.I.D."/>
        </authorList>
    </citation>
    <scope>NUCLEOTIDE SEQUENCE</scope>
    <source>
        <strain evidence="3">TB_SE_WUR_2020</strain>
    </source>
</reference>
<dbReference type="Proteomes" id="UP000814243">
    <property type="component" value="Unassembled WGS sequence"/>
</dbReference>
<evidence type="ECO:0000259" key="2">
    <source>
        <dbReference type="Pfam" id="PF00112"/>
    </source>
</evidence>
<name>A0A922MVP2_SPOEX</name>
<dbReference type="GO" id="GO:0006508">
    <property type="term" value="P:proteolysis"/>
    <property type="evidence" value="ECO:0007669"/>
    <property type="project" value="InterPro"/>
</dbReference>